<dbReference type="GO" id="GO:0016117">
    <property type="term" value="P:carotenoid biosynthetic process"/>
    <property type="evidence" value="ECO:0007669"/>
    <property type="project" value="UniProtKB-KW"/>
</dbReference>
<keyword evidence="5 8" id="KW-1133">Transmembrane helix</keyword>
<feature type="transmembrane region" description="Helical" evidence="8">
    <location>
        <begin position="57"/>
        <end position="84"/>
    </location>
</feature>
<evidence type="ECO:0000256" key="4">
    <source>
        <dbReference type="ARBA" id="ARBA00022746"/>
    </source>
</evidence>
<protein>
    <submittedName>
        <fullName evidence="10">Lycopene cyclase domain-containing protein</fullName>
    </submittedName>
</protein>
<keyword evidence="3 8" id="KW-0812">Transmembrane</keyword>
<dbReference type="Pfam" id="PF18916">
    <property type="entry name" value="Lycopene_cyc"/>
    <property type="match status" value="1"/>
</dbReference>
<comment type="caution">
    <text evidence="10">The sequence shown here is derived from an EMBL/GenBank/DDBJ whole genome shotgun (WGS) entry which is preliminary data.</text>
</comment>
<evidence type="ECO:0000313" key="10">
    <source>
        <dbReference type="EMBL" id="TFU31443.1"/>
    </source>
</evidence>
<name>A0A4Y9FSE4_9MICO</name>
<feature type="transmembrane region" description="Helical" evidence="8">
    <location>
        <begin position="104"/>
        <end position="123"/>
    </location>
</feature>
<dbReference type="GO" id="GO:0045436">
    <property type="term" value="F:lycopene beta cyclase activity"/>
    <property type="evidence" value="ECO:0007669"/>
    <property type="project" value="UniProtKB-ARBA"/>
</dbReference>
<comment type="subcellular location">
    <subcellularLocation>
        <location evidence="1">Membrane</location>
        <topology evidence="1">Multi-pass membrane protein</topology>
    </subcellularLocation>
</comment>
<dbReference type="OrthoDB" id="4411839at2"/>
<keyword evidence="11" id="KW-1185">Reference proteome</keyword>
<feature type="domain" description="Lycopene cyclase" evidence="9">
    <location>
        <begin position="59"/>
        <end position="116"/>
    </location>
</feature>
<evidence type="ECO:0000259" key="9">
    <source>
        <dbReference type="Pfam" id="PF18916"/>
    </source>
</evidence>
<evidence type="ECO:0000256" key="8">
    <source>
        <dbReference type="SAM" id="Phobius"/>
    </source>
</evidence>
<dbReference type="InterPro" id="IPR017825">
    <property type="entry name" value="Lycopene_cyclase_dom"/>
</dbReference>
<evidence type="ECO:0000256" key="2">
    <source>
        <dbReference type="ARBA" id="ARBA00004829"/>
    </source>
</evidence>
<dbReference type="NCBIfam" id="TIGR03462">
    <property type="entry name" value="CarR_dom_SF"/>
    <property type="match status" value="1"/>
</dbReference>
<evidence type="ECO:0000256" key="7">
    <source>
        <dbReference type="ARBA" id="ARBA00023235"/>
    </source>
</evidence>
<dbReference type="GO" id="GO:0016872">
    <property type="term" value="F:intramolecular lyase activity"/>
    <property type="evidence" value="ECO:0007669"/>
    <property type="project" value="InterPro"/>
</dbReference>
<gene>
    <name evidence="10" type="ORF">E4U02_13345</name>
</gene>
<dbReference type="EMBL" id="SPQB01000044">
    <property type="protein sequence ID" value="TFU31443.1"/>
    <property type="molecule type" value="Genomic_DNA"/>
</dbReference>
<comment type="pathway">
    <text evidence="2">Carotenoid biosynthesis.</text>
</comment>
<accession>A0A4Y9FSE4</accession>
<evidence type="ECO:0000256" key="1">
    <source>
        <dbReference type="ARBA" id="ARBA00004141"/>
    </source>
</evidence>
<evidence type="ECO:0000256" key="6">
    <source>
        <dbReference type="ARBA" id="ARBA00023136"/>
    </source>
</evidence>
<feature type="transmembrane region" description="Helical" evidence="8">
    <location>
        <begin position="6"/>
        <end position="21"/>
    </location>
</feature>
<evidence type="ECO:0000313" key="11">
    <source>
        <dbReference type="Proteomes" id="UP000298358"/>
    </source>
</evidence>
<proteinExistence type="predicted"/>
<reference evidence="10 11" key="1">
    <citation type="submission" date="2019-03" db="EMBL/GenBank/DDBJ databases">
        <title>Diversity of the mouse oral microbiome.</title>
        <authorList>
            <person name="Joseph S."/>
            <person name="Aduse-Opoku J."/>
            <person name="Curtis M."/>
            <person name="Wade W."/>
            <person name="Hashim A."/>
        </authorList>
    </citation>
    <scope>NUCLEOTIDE SEQUENCE [LARGE SCALE GENOMIC DNA]</scope>
    <source>
        <strain evidence="10 11">P1012</strain>
    </source>
</reference>
<keyword evidence="4" id="KW-0125">Carotenoid biosynthesis</keyword>
<sequence length="133" mass="14266">MTYLVLCAVFMVIAALSAALLRRDRRCAATETGGASPRTSLGARPRTSLGARPRTSLAALAIAAAALMVLTALFDNVMIAAGLFAYDDTHISGIRIGAAPIEDFAYPLAAVILLPAIWARLLTPWQRRSRRDR</sequence>
<evidence type="ECO:0000256" key="5">
    <source>
        <dbReference type="ARBA" id="ARBA00022989"/>
    </source>
</evidence>
<organism evidence="10 11">
    <name type="scientific">Microbacterium paludicola</name>
    <dbReference type="NCBI Taxonomy" id="300019"/>
    <lineage>
        <taxon>Bacteria</taxon>
        <taxon>Bacillati</taxon>
        <taxon>Actinomycetota</taxon>
        <taxon>Actinomycetes</taxon>
        <taxon>Micrococcales</taxon>
        <taxon>Microbacteriaceae</taxon>
        <taxon>Microbacterium</taxon>
    </lineage>
</organism>
<dbReference type="Proteomes" id="UP000298358">
    <property type="component" value="Unassembled WGS sequence"/>
</dbReference>
<dbReference type="RefSeq" id="WP_135115321.1">
    <property type="nucleotide sequence ID" value="NZ_BAAANG010000018.1"/>
</dbReference>
<evidence type="ECO:0000256" key="3">
    <source>
        <dbReference type="ARBA" id="ARBA00022692"/>
    </source>
</evidence>
<dbReference type="GO" id="GO:0016020">
    <property type="term" value="C:membrane"/>
    <property type="evidence" value="ECO:0007669"/>
    <property type="project" value="UniProtKB-SubCell"/>
</dbReference>
<keyword evidence="6 8" id="KW-0472">Membrane</keyword>
<dbReference type="AlphaFoldDB" id="A0A4Y9FSE4"/>
<keyword evidence="7" id="KW-0413">Isomerase</keyword>